<dbReference type="EMBL" id="CP014692">
    <property type="protein sequence ID" value="AQS83441.1"/>
    <property type="molecule type" value="Genomic_DNA"/>
</dbReference>
<keyword evidence="1" id="KW-0175">Coiled coil</keyword>
<dbReference type="Proteomes" id="UP000188937">
    <property type="component" value="Chromosome"/>
</dbReference>
<feature type="compositionally biased region" description="Basic and acidic residues" evidence="2">
    <location>
        <begin position="238"/>
        <end position="247"/>
    </location>
</feature>
<sequence>MSTNGLIFTALEVENFRRFTGIHRLDGLGPGLNLLAASNESGKSTMLAALRALFLYKPGSSTKTTRSFEPYSGGAPRILAEFTLNGQTYRFEKQFLKKSFTRLTGPTGLKEGDDADAEVQTLLGLSATKKNETDGLLPALWVEQGQSFTQPDLGDTARQSVQSCLSADFAEITGGADAARILKRVQDDLAKLVNGHNRRQGRYAEAFTGEEDATARLTDLENRQNALEQDLKELDHTRRQLGREQDPVRQQAEQADLDQARARKNDLLRFGKREAEAKAAVEGARRDLRRLQDERTLRMERRKRLTDARQQAIEADEEYRQAEARQKRAETALAEQSDVLGRLDERRAAASRSVSRAERALDHLHQLEQRDEAVRQLHHLESLTAQVEKARSAFAAFRVDEKRLRAIQEADKAVFEAETALGAQATGLEIALEPGGAEQVRLNGQAVEARRLELVDPTELKIAGVGAFRIIPAIRDRATMQAKIDQARQVFQEALDATGCPDIAAAHADMERRRQAEAACKAAEEGLTAAMKAFQADTPDRAMGMLRQRIADTEFGLAQWREAQGDDAAALPSSMEEARAGVATARQTLQTVEQEVTRTREALRGPIAEQEVARKLVEERRSDSRVRRDRLDNLQGEEDAAQASEPDAVLNERFDRAQDSLDTAERAWERLKAERPAEPEALVDAAINRLEAQINGRRDRLSRLQQDVVTREVRIQAAEGTGLDEAIAACKRDIERYRTERESCEQEVAVLQLLKETLREAERETTERYLAPLTRALQPAIEMLFPRATARLQTDFTVSGLTRGRNEEEVGNLSDGTREQIAVLVRLGFADILHAQGRPAMLILDDALCFSDAVRMNTLFDILTDAASWMQIIIMTCRDDQFAELSARPLRLVPGGAPVLSAV</sequence>
<protein>
    <recommendedName>
        <fullName evidence="5">GTP-binding protein</fullName>
    </recommendedName>
</protein>
<reference evidence="3 4" key="1">
    <citation type="submission" date="2016-03" db="EMBL/GenBank/DDBJ databases">
        <title>Acetic acid bacteria sequencing.</title>
        <authorList>
            <person name="Brandt J."/>
            <person name="Jakob F."/>
            <person name="Vogel R.F."/>
        </authorList>
    </citation>
    <scope>NUCLEOTIDE SEQUENCE [LARGE SCALE GENOMIC DNA]</scope>
    <source>
        <strain evidence="3 4">TMW2.1153</strain>
    </source>
</reference>
<feature type="coiled-coil region" evidence="1">
    <location>
        <begin position="654"/>
        <end position="764"/>
    </location>
</feature>
<dbReference type="InterPro" id="IPR027417">
    <property type="entry name" value="P-loop_NTPase"/>
</dbReference>
<feature type="compositionally biased region" description="Basic and acidic residues" evidence="2">
    <location>
        <begin position="618"/>
        <end position="632"/>
    </location>
</feature>
<dbReference type="SUPFAM" id="SSF52540">
    <property type="entry name" value="P-loop containing nucleoside triphosphate hydrolases"/>
    <property type="match status" value="1"/>
</dbReference>
<keyword evidence="4" id="KW-1185">Reference proteome</keyword>
<dbReference type="KEGG" id="aace:A0U92_00230"/>
<accession>A0A1U9KCA5</accession>
<dbReference type="OrthoDB" id="7069379at2"/>
<evidence type="ECO:0000256" key="1">
    <source>
        <dbReference type="SAM" id="Coils"/>
    </source>
</evidence>
<organism evidence="3 4">
    <name type="scientific">Acetobacter aceti</name>
    <dbReference type="NCBI Taxonomy" id="435"/>
    <lineage>
        <taxon>Bacteria</taxon>
        <taxon>Pseudomonadati</taxon>
        <taxon>Pseudomonadota</taxon>
        <taxon>Alphaproteobacteria</taxon>
        <taxon>Acetobacterales</taxon>
        <taxon>Acetobacteraceae</taxon>
        <taxon>Acetobacter</taxon>
        <taxon>Acetobacter subgen. Acetobacter</taxon>
    </lineage>
</organism>
<feature type="region of interest" description="Disordered" evidence="2">
    <location>
        <begin position="618"/>
        <end position="647"/>
    </location>
</feature>
<evidence type="ECO:0000313" key="4">
    <source>
        <dbReference type="Proteomes" id="UP000188937"/>
    </source>
</evidence>
<dbReference type="PANTHER" id="PTHR41259">
    <property type="entry name" value="DOUBLE-STRAND BREAK REPAIR RAD50 ATPASE, PUTATIVE-RELATED"/>
    <property type="match status" value="1"/>
</dbReference>
<dbReference type="PANTHER" id="PTHR41259:SF1">
    <property type="entry name" value="DOUBLE-STRAND BREAK REPAIR RAD50 ATPASE, PUTATIVE-RELATED"/>
    <property type="match status" value="1"/>
</dbReference>
<evidence type="ECO:0000256" key="2">
    <source>
        <dbReference type="SAM" id="MobiDB-lite"/>
    </source>
</evidence>
<evidence type="ECO:0000313" key="3">
    <source>
        <dbReference type="EMBL" id="AQS83441.1"/>
    </source>
</evidence>
<feature type="coiled-coil region" evidence="1">
    <location>
        <begin position="575"/>
        <end position="602"/>
    </location>
</feature>
<dbReference type="Gene3D" id="3.40.50.300">
    <property type="entry name" value="P-loop containing nucleotide triphosphate hydrolases"/>
    <property type="match status" value="2"/>
</dbReference>
<proteinExistence type="predicted"/>
<feature type="coiled-coil region" evidence="1">
    <location>
        <begin position="274"/>
        <end position="339"/>
    </location>
</feature>
<feature type="region of interest" description="Disordered" evidence="2">
    <location>
        <begin position="238"/>
        <end position="260"/>
    </location>
</feature>
<name>A0A1U9KCA5_ACEAC</name>
<evidence type="ECO:0008006" key="5">
    <source>
        <dbReference type="Google" id="ProtNLM"/>
    </source>
</evidence>
<dbReference type="RefSeq" id="WP_077811475.1">
    <property type="nucleotide sequence ID" value="NZ_CP014692.1"/>
</dbReference>
<dbReference type="AlphaFoldDB" id="A0A1U9KCA5"/>
<gene>
    <name evidence="3" type="ORF">A0U92_00230</name>
</gene>
<dbReference type="STRING" id="435.A0U92_00230"/>